<feature type="domain" description="PHP" evidence="11">
    <location>
        <begin position="7"/>
        <end position="125"/>
    </location>
</feature>
<dbReference type="InterPro" id="IPR029460">
    <property type="entry name" value="DNAPol_HHH"/>
</dbReference>
<evidence type="ECO:0000259" key="11">
    <source>
        <dbReference type="Pfam" id="PF02811"/>
    </source>
</evidence>
<dbReference type="EC" id="2.7.7.7" evidence="3"/>
<dbReference type="CDD" id="cd07431">
    <property type="entry name" value="PHP_PolIIIA"/>
    <property type="match status" value="1"/>
</dbReference>
<name>A0A917G922_9BACI</name>
<reference evidence="15" key="2">
    <citation type="submission" date="2020-09" db="EMBL/GenBank/DDBJ databases">
        <authorList>
            <person name="Sun Q."/>
            <person name="Zhou Y."/>
        </authorList>
    </citation>
    <scope>NUCLEOTIDE SEQUENCE</scope>
    <source>
        <strain evidence="15">CGMCC 1.15760</strain>
    </source>
</reference>
<comment type="similarity">
    <text evidence="2">Belongs to the DNA polymerase type-C family. DnaE subfamily.</text>
</comment>
<feature type="domain" description="DNA polymerase III alpha subunit finger" evidence="14">
    <location>
        <begin position="500"/>
        <end position="662"/>
    </location>
</feature>
<comment type="subcellular location">
    <subcellularLocation>
        <location evidence="1">Cytoplasm</location>
    </subcellularLocation>
</comment>
<evidence type="ECO:0000259" key="14">
    <source>
        <dbReference type="Pfam" id="PF17657"/>
    </source>
</evidence>
<evidence type="ECO:0000259" key="13">
    <source>
        <dbReference type="Pfam" id="PF14579"/>
    </source>
</evidence>
<evidence type="ECO:0000256" key="8">
    <source>
        <dbReference type="ARBA" id="ARBA00025611"/>
    </source>
</evidence>
<comment type="caution">
    <text evidence="15">The sequence shown here is derived from an EMBL/GenBank/DDBJ whole genome shotgun (WGS) entry which is preliminary data.</text>
</comment>
<protein>
    <recommendedName>
        <fullName evidence="3">DNA-directed DNA polymerase</fullName>
        <ecNumber evidence="3">2.7.7.7</ecNumber>
    </recommendedName>
</protein>
<dbReference type="EMBL" id="BMJT01000009">
    <property type="protein sequence ID" value="GGG29807.1"/>
    <property type="molecule type" value="Genomic_DNA"/>
</dbReference>
<keyword evidence="6" id="KW-0235">DNA replication</keyword>
<accession>A0A917G922</accession>
<feature type="domain" description="OB" evidence="10">
    <location>
        <begin position="921"/>
        <end position="989"/>
    </location>
</feature>
<dbReference type="InterPro" id="IPR040982">
    <property type="entry name" value="DNA_pol3_finger"/>
</dbReference>
<evidence type="ECO:0000256" key="3">
    <source>
        <dbReference type="ARBA" id="ARBA00012417"/>
    </source>
</evidence>
<dbReference type="GO" id="GO:0006260">
    <property type="term" value="P:DNA replication"/>
    <property type="evidence" value="ECO:0007669"/>
    <property type="project" value="UniProtKB-KW"/>
</dbReference>
<dbReference type="GO" id="GO:0008408">
    <property type="term" value="F:3'-5' exonuclease activity"/>
    <property type="evidence" value="ECO:0007669"/>
    <property type="project" value="InterPro"/>
</dbReference>
<keyword evidence="7 15" id="KW-0239">DNA-directed DNA polymerase</keyword>
<dbReference type="Gene3D" id="1.10.150.870">
    <property type="match status" value="1"/>
</dbReference>
<keyword evidence="4" id="KW-0808">Transferase</keyword>
<feature type="domain" description="DNA polymerase helix-hairpin-helix motif" evidence="13">
    <location>
        <begin position="736"/>
        <end position="825"/>
    </location>
</feature>
<dbReference type="Gene3D" id="3.20.20.140">
    <property type="entry name" value="Metal-dependent hydrolases"/>
    <property type="match status" value="1"/>
</dbReference>
<gene>
    <name evidence="15" type="primary">dnaE</name>
    <name evidence="15" type="ORF">GCM10007425_25560</name>
</gene>
<evidence type="ECO:0000256" key="4">
    <source>
        <dbReference type="ARBA" id="ARBA00022679"/>
    </source>
</evidence>
<dbReference type="GO" id="GO:0005737">
    <property type="term" value="C:cytoplasm"/>
    <property type="evidence" value="ECO:0007669"/>
    <property type="project" value="UniProtKB-SubCell"/>
</dbReference>
<dbReference type="RefSeq" id="WP_188615456.1">
    <property type="nucleotide sequence ID" value="NZ_BMJT01000009.1"/>
</dbReference>
<dbReference type="AlphaFoldDB" id="A0A917G922"/>
<organism evidence="15 16">
    <name type="scientific">Lysinibacillus alkalisoli</name>
    <dbReference type="NCBI Taxonomy" id="1911548"/>
    <lineage>
        <taxon>Bacteria</taxon>
        <taxon>Bacillati</taxon>
        <taxon>Bacillota</taxon>
        <taxon>Bacilli</taxon>
        <taxon>Bacillales</taxon>
        <taxon>Bacillaceae</taxon>
        <taxon>Lysinibacillus</taxon>
    </lineage>
</organism>
<dbReference type="PANTHER" id="PTHR32294:SF0">
    <property type="entry name" value="DNA POLYMERASE III SUBUNIT ALPHA"/>
    <property type="match status" value="1"/>
</dbReference>
<evidence type="ECO:0000256" key="9">
    <source>
        <dbReference type="ARBA" id="ARBA00049244"/>
    </source>
</evidence>
<dbReference type="PANTHER" id="PTHR32294">
    <property type="entry name" value="DNA POLYMERASE III SUBUNIT ALPHA"/>
    <property type="match status" value="1"/>
</dbReference>
<evidence type="ECO:0000256" key="2">
    <source>
        <dbReference type="ARBA" id="ARBA00009496"/>
    </source>
</evidence>
<keyword evidence="5" id="KW-0548">Nucleotidyltransferase</keyword>
<dbReference type="NCBIfam" id="TIGR00594">
    <property type="entry name" value="polc"/>
    <property type="match status" value="1"/>
</dbReference>
<evidence type="ECO:0000259" key="12">
    <source>
        <dbReference type="Pfam" id="PF07733"/>
    </source>
</evidence>
<dbReference type="Pfam" id="PF07733">
    <property type="entry name" value="DNA_pol3_alpha"/>
    <property type="match status" value="1"/>
</dbReference>
<reference evidence="15" key="1">
    <citation type="journal article" date="2014" name="Int. J. Syst. Evol. Microbiol.">
        <title>Complete genome sequence of Corynebacterium casei LMG S-19264T (=DSM 44701T), isolated from a smear-ripened cheese.</title>
        <authorList>
            <consortium name="US DOE Joint Genome Institute (JGI-PGF)"/>
            <person name="Walter F."/>
            <person name="Albersmeier A."/>
            <person name="Kalinowski J."/>
            <person name="Ruckert C."/>
        </authorList>
    </citation>
    <scope>NUCLEOTIDE SEQUENCE</scope>
    <source>
        <strain evidence="15">CGMCC 1.15760</strain>
    </source>
</reference>
<dbReference type="Pfam" id="PF17657">
    <property type="entry name" value="DNA_pol3_finger"/>
    <property type="match status" value="1"/>
</dbReference>
<dbReference type="CDD" id="cd04485">
    <property type="entry name" value="DnaE_OBF"/>
    <property type="match status" value="1"/>
</dbReference>
<evidence type="ECO:0000313" key="16">
    <source>
        <dbReference type="Proteomes" id="UP000616608"/>
    </source>
</evidence>
<dbReference type="InterPro" id="IPR011708">
    <property type="entry name" value="DNA_pol3_alpha_NTPase_dom"/>
</dbReference>
<evidence type="ECO:0000256" key="5">
    <source>
        <dbReference type="ARBA" id="ARBA00022695"/>
    </source>
</evidence>
<dbReference type="Pfam" id="PF02811">
    <property type="entry name" value="PHP"/>
    <property type="match status" value="1"/>
</dbReference>
<dbReference type="Pfam" id="PF01336">
    <property type="entry name" value="tRNA_anti-codon"/>
    <property type="match status" value="1"/>
</dbReference>
<feature type="domain" description="Bacterial DNA polymerase III alpha subunit NTPase" evidence="12">
    <location>
        <begin position="242"/>
        <end position="497"/>
    </location>
</feature>
<proteinExistence type="inferred from homology"/>
<comment type="function">
    <text evidence="8">DNA polymerase III is a complex, multichain enzyme responsible for most of the replicative synthesis in bacteria. This DNA polymerase also exhibits 3' to 5' exonuclease activity. The alpha chain is the DNA polymerase.</text>
</comment>
<dbReference type="Proteomes" id="UP000616608">
    <property type="component" value="Unassembled WGS sequence"/>
</dbReference>
<sequence>MTVYAQVRTSADALQSTIRLASLTDFLQTQHAKACAIVNQSLHGLLPFAKAMKQAGIHAVYGVEVNIALPNEQQVSCIFYAENNEGYQNLLKLSSAAQTQQYIRWHWLSRYIKGCLLHMSQPTLQSVEALFDAYSSKLYVSTDDEQVMDYCEKNAIPLLASREARYLYHDDAFSYEIAQKIAGVESEVTQDYRMLTAEEYGAFPIIWRQNTEQLLMRCQVTLSFTKHMPKFPLQEGQSTTEVLRQQAQQGLQKRLPQVSKEYYQRLEYELQVICNMGYADYFLIVADFMQYARQQKIVTGPGRGSSASSLVAYALCITEVDPLKYGLLFERFLNPERVSLPDIDIDFVDAKRQQIIQYVAKRYGKNYVAQISTSNTLAMRAAAREVARAMGFEAEQLQHIASLLPAQATQLQEAYQQNANLRSYVAQSESHQQWWQTACKLEGLPRTGSIHAAGIVLAPIPIVEVAPIQNGAEDLYATQWPMQEVEEAGLLKIDFLGLRNLTMLAQMRWLYEREYGQVLPLYHIPLDDEKTYALLQQGDTTGVFQLESQGMREALRLIKPTHFLDIVAINALYRPGPMDFIPQYARRKNNAEPVRMPHPNLAPILQETYGIIVYQEQIMQVATTFAGMTVGEADLLRRAVSKKDGVQLAKMQQQFINGAQQKKYDMAVAEQIFSLIMRFANYGFVKSHAVAYSLISYQLAYIKANHPAIFYAALLTNAIGDTTKTLRLLQEARTKGLQIKAPSINHSERYYTAHDHTITVGLSAIKQVPKKWVEQLIQQRKQTGPYQNIFDLAIKLTGEAMNEKALTLLIKAGALDDFGQTRATLLETVSAARQHAITHRKDITITIEEAEQFIFYVPKYHKVPPLPMTDVLAYEREALGYYISEHPLQHLRTQHYIGVSDDWYQAIPGTRVKWLAMVQQVKVLRTKKGEQMAFIEAEDEYHTISITVFPQVFRTLQEPPPIATLLYVEGVVEQRQGKVQLQAKQLRVIPS</sequence>
<dbReference type="InterPro" id="IPR004013">
    <property type="entry name" value="PHP_dom"/>
</dbReference>
<dbReference type="InterPro" id="IPR004805">
    <property type="entry name" value="DnaE2/DnaE/PolC"/>
</dbReference>
<dbReference type="GO" id="GO:0003676">
    <property type="term" value="F:nucleic acid binding"/>
    <property type="evidence" value="ECO:0007669"/>
    <property type="project" value="InterPro"/>
</dbReference>
<dbReference type="Pfam" id="PF14579">
    <property type="entry name" value="HHH_6"/>
    <property type="match status" value="1"/>
</dbReference>
<evidence type="ECO:0000259" key="10">
    <source>
        <dbReference type="Pfam" id="PF01336"/>
    </source>
</evidence>
<evidence type="ECO:0000256" key="7">
    <source>
        <dbReference type="ARBA" id="ARBA00022932"/>
    </source>
</evidence>
<comment type="catalytic activity">
    <reaction evidence="9">
        <text>DNA(n) + a 2'-deoxyribonucleoside 5'-triphosphate = DNA(n+1) + diphosphate</text>
        <dbReference type="Rhea" id="RHEA:22508"/>
        <dbReference type="Rhea" id="RHEA-COMP:17339"/>
        <dbReference type="Rhea" id="RHEA-COMP:17340"/>
        <dbReference type="ChEBI" id="CHEBI:33019"/>
        <dbReference type="ChEBI" id="CHEBI:61560"/>
        <dbReference type="ChEBI" id="CHEBI:173112"/>
        <dbReference type="EC" id="2.7.7.7"/>
    </reaction>
</comment>
<dbReference type="InterPro" id="IPR041931">
    <property type="entry name" value="DNA_pol3_alpha_thumb_dom"/>
</dbReference>
<evidence type="ECO:0000256" key="6">
    <source>
        <dbReference type="ARBA" id="ARBA00022705"/>
    </source>
</evidence>
<keyword evidence="16" id="KW-1185">Reference proteome</keyword>
<evidence type="ECO:0000313" key="15">
    <source>
        <dbReference type="EMBL" id="GGG29807.1"/>
    </source>
</evidence>
<dbReference type="Gene3D" id="1.10.10.1600">
    <property type="entry name" value="Bacterial DNA polymerase III alpha subunit, thumb domain"/>
    <property type="match status" value="1"/>
</dbReference>
<dbReference type="InterPro" id="IPR004365">
    <property type="entry name" value="NA-bd_OB_tRNA"/>
</dbReference>
<dbReference type="GO" id="GO:0003887">
    <property type="term" value="F:DNA-directed DNA polymerase activity"/>
    <property type="evidence" value="ECO:0007669"/>
    <property type="project" value="UniProtKB-KW"/>
</dbReference>
<evidence type="ECO:0000256" key="1">
    <source>
        <dbReference type="ARBA" id="ARBA00004496"/>
    </source>
</evidence>